<dbReference type="OrthoDB" id="5472051at2"/>
<reference evidence="3" key="1">
    <citation type="submission" date="2016-10" db="EMBL/GenBank/DDBJ databases">
        <authorList>
            <person name="Varghese N."/>
            <person name="Submissions S."/>
        </authorList>
    </citation>
    <scope>NUCLEOTIDE SEQUENCE [LARGE SCALE GENOMIC DNA]</scope>
    <source>
        <strain evidence="3">DSM 5918</strain>
    </source>
</reference>
<accession>A0A1I3Z6K2</accession>
<name>A0A1I3Z6K2_9BACT</name>
<dbReference type="RefSeq" id="WP_092378641.1">
    <property type="nucleotide sequence ID" value="NZ_FORX01000022.1"/>
</dbReference>
<dbReference type="AlphaFoldDB" id="A0A1I3Z6K2"/>
<dbReference type="Proteomes" id="UP000198635">
    <property type="component" value="Unassembled WGS sequence"/>
</dbReference>
<protein>
    <submittedName>
        <fullName evidence="2">Uncharacterized protein</fullName>
    </submittedName>
</protein>
<evidence type="ECO:0000256" key="1">
    <source>
        <dbReference type="SAM" id="MobiDB-lite"/>
    </source>
</evidence>
<keyword evidence="3" id="KW-1185">Reference proteome</keyword>
<dbReference type="EMBL" id="FORX01000022">
    <property type="protein sequence ID" value="SFK39321.1"/>
    <property type="molecule type" value="Genomic_DNA"/>
</dbReference>
<evidence type="ECO:0000313" key="2">
    <source>
        <dbReference type="EMBL" id="SFK39321.1"/>
    </source>
</evidence>
<proteinExistence type="predicted"/>
<evidence type="ECO:0000313" key="3">
    <source>
        <dbReference type="Proteomes" id="UP000198635"/>
    </source>
</evidence>
<gene>
    <name evidence="2" type="ORF">SAMN04488082_12265</name>
</gene>
<organism evidence="2 3">
    <name type="scientific">Desulfomicrobium apsheronum</name>
    <dbReference type="NCBI Taxonomy" id="52560"/>
    <lineage>
        <taxon>Bacteria</taxon>
        <taxon>Pseudomonadati</taxon>
        <taxon>Thermodesulfobacteriota</taxon>
        <taxon>Desulfovibrionia</taxon>
        <taxon>Desulfovibrionales</taxon>
        <taxon>Desulfomicrobiaceae</taxon>
        <taxon>Desulfomicrobium</taxon>
    </lineage>
</organism>
<feature type="region of interest" description="Disordered" evidence="1">
    <location>
        <begin position="1"/>
        <end position="68"/>
    </location>
</feature>
<sequence length="68" mass="7548">MSLRVDKPQAQGRWREGQLSWDMGHQKKRQQKNQSPDSETSGKDTEGGSLYNSKGDLIPLSSSLKTGT</sequence>